<dbReference type="AlphaFoldDB" id="A0A5D2N2U5"/>
<keyword evidence="1" id="KW-1133">Transmembrane helix</keyword>
<proteinExistence type="predicted"/>
<reference evidence="2 3" key="1">
    <citation type="submission" date="2019-07" db="EMBL/GenBank/DDBJ databases">
        <title>WGS assembly of Gossypium tomentosum.</title>
        <authorList>
            <person name="Chen Z.J."/>
            <person name="Sreedasyam A."/>
            <person name="Ando A."/>
            <person name="Song Q."/>
            <person name="De L."/>
            <person name="Hulse-Kemp A."/>
            <person name="Ding M."/>
            <person name="Ye W."/>
            <person name="Kirkbride R."/>
            <person name="Jenkins J."/>
            <person name="Plott C."/>
            <person name="Lovell J."/>
            <person name="Lin Y.-M."/>
            <person name="Vaughn R."/>
            <person name="Liu B."/>
            <person name="Li W."/>
            <person name="Simpson S."/>
            <person name="Scheffler B."/>
            <person name="Saski C."/>
            <person name="Grover C."/>
            <person name="Hu G."/>
            <person name="Conover J."/>
            <person name="Carlson J."/>
            <person name="Shu S."/>
            <person name="Boston L."/>
            <person name="Williams M."/>
            <person name="Peterson D."/>
            <person name="Mcgee K."/>
            <person name="Jones D."/>
            <person name="Wendel J."/>
            <person name="Stelly D."/>
            <person name="Grimwood J."/>
            <person name="Schmutz J."/>
        </authorList>
    </citation>
    <scope>NUCLEOTIDE SEQUENCE [LARGE SCALE GENOMIC DNA]</scope>
    <source>
        <strain evidence="2">7179.01</strain>
    </source>
</reference>
<organism evidence="2 3">
    <name type="scientific">Gossypium tomentosum</name>
    <name type="common">Hawaiian cotton</name>
    <name type="synonym">Gossypium sandvicense</name>
    <dbReference type="NCBI Taxonomy" id="34277"/>
    <lineage>
        <taxon>Eukaryota</taxon>
        <taxon>Viridiplantae</taxon>
        <taxon>Streptophyta</taxon>
        <taxon>Embryophyta</taxon>
        <taxon>Tracheophyta</taxon>
        <taxon>Spermatophyta</taxon>
        <taxon>Magnoliopsida</taxon>
        <taxon>eudicotyledons</taxon>
        <taxon>Gunneridae</taxon>
        <taxon>Pentapetalae</taxon>
        <taxon>rosids</taxon>
        <taxon>malvids</taxon>
        <taxon>Malvales</taxon>
        <taxon>Malvaceae</taxon>
        <taxon>Malvoideae</taxon>
        <taxon>Gossypium</taxon>
    </lineage>
</organism>
<evidence type="ECO:0000256" key="1">
    <source>
        <dbReference type="SAM" id="Phobius"/>
    </source>
</evidence>
<dbReference type="EMBL" id="CM017621">
    <property type="protein sequence ID" value="TYH97945.1"/>
    <property type="molecule type" value="Genomic_DNA"/>
</dbReference>
<gene>
    <name evidence="2" type="ORF">ES332_A12G275900v1</name>
</gene>
<keyword evidence="1" id="KW-0472">Membrane</keyword>
<keyword evidence="1" id="KW-0812">Transmembrane</keyword>
<evidence type="ECO:0000313" key="2">
    <source>
        <dbReference type="EMBL" id="TYH97945.1"/>
    </source>
</evidence>
<protein>
    <submittedName>
        <fullName evidence="2">Uncharacterized protein</fullName>
    </submittedName>
</protein>
<evidence type="ECO:0000313" key="3">
    <source>
        <dbReference type="Proteomes" id="UP000322667"/>
    </source>
</evidence>
<keyword evidence="3" id="KW-1185">Reference proteome</keyword>
<feature type="transmembrane region" description="Helical" evidence="1">
    <location>
        <begin position="51"/>
        <end position="69"/>
    </location>
</feature>
<name>A0A5D2N2U5_GOSTO</name>
<sequence>MNPKNFAKQMRTACKLLPLPRLHAWTTFCNFYFFDIDISFRFNVPRSRDTLSLYFLSSLLWAWHVLYFGRFFSTVKTNEFVVSLINTLVNIRVQVSFDG</sequence>
<accession>A0A5D2N2U5</accession>
<dbReference type="Proteomes" id="UP000322667">
    <property type="component" value="Chromosome A12"/>
</dbReference>